<dbReference type="Proteomes" id="UP000236291">
    <property type="component" value="Unassembled WGS sequence"/>
</dbReference>
<accession>A0A2K3N0B6</accession>
<proteinExistence type="predicted"/>
<protein>
    <submittedName>
        <fullName evidence="1">Uncharacterized protein</fullName>
    </submittedName>
</protein>
<gene>
    <name evidence="1" type="ORF">L195_g019696</name>
</gene>
<sequence>MKWKARNDRLFNNTVVDKIKVLAIRRFLGKLEKACVCFMIGVGIFEGIGEKCQGPARFFDDLACRSMVDLEGEE</sequence>
<name>A0A2K3N0B6_TRIPR</name>
<reference evidence="1 2" key="1">
    <citation type="journal article" date="2014" name="Am. J. Bot.">
        <title>Genome assembly and annotation for red clover (Trifolium pratense; Fabaceae).</title>
        <authorList>
            <person name="Istvanek J."/>
            <person name="Jaros M."/>
            <person name="Krenek A."/>
            <person name="Repkova J."/>
        </authorList>
    </citation>
    <scope>NUCLEOTIDE SEQUENCE [LARGE SCALE GENOMIC DNA]</scope>
    <source>
        <strain evidence="2">cv. Tatra</strain>
        <tissue evidence="1">Young leaves</tissue>
    </source>
</reference>
<evidence type="ECO:0000313" key="2">
    <source>
        <dbReference type="Proteomes" id="UP000236291"/>
    </source>
</evidence>
<comment type="caution">
    <text evidence="1">The sequence shown here is derived from an EMBL/GenBank/DDBJ whole genome shotgun (WGS) entry which is preliminary data.</text>
</comment>
<dbReference type="AlphaFoldDB" id="A0A2K3N0B6"/>
<organism evidence="1 2">
    <name type="scientific">Trifolium pratense</name>
    <name type="common">Red clover</name>
    <dbReference type="NCBI Taxonomy" id="57577"/>
    <lineage>
        <taxon>Eukaryota</taxon>
        <taxon>Viridiplantae</taxon>
        <taxon>Streptophyta</taxon>
        <taxon>Embryophyta</taxon>
        <taxon>Tracheophyta</taxon>
        <taxon>Spermatophyta</taxon>
        <taxon>Magnoliopsida</taxon>
        <taxon>eudicotyledons</taxon>
        <taxon>Gunneridae</taxon>
        <taxon>Pentapetalae</taxon>
        <taxon>rosids</taxon>
        <taxon>fabids</taxon>
        <taxon>Fabales</taxon>
        <taxon>Fabaceae</taxon>
        <taxon>Papilionoideae</taxon>
        <taxon>50 kb inversion clade</taxon>
        <taxon>NPAAA clade</taxon>
        <taxon>Hologalegina</taxon>
        <taxon>IRL clade</taxon>
        <taxon>Trifolieae</taxon>
        <taxon>Trifolium</taxon>
    </lineage>
</organism>
<dbReference type="EMBL" id="ASHM01014562">
    <property type="protein sequence ID" value="PNX96488.1"/>
    <property type="molecule type" value="Genomic_DNA"/>
</dbReference>
<evidence type="ECO:0000313" key="1">
    <source>
        <dbReference type="EMBL" id="PNX96488.1"/>
    </source>
</evidence>
<reference evidence="1 2" key="2">
    <citation type="journal article" date="2017" name="Front. Plant Sci.">
        <title>Gene Classification and Mining of Molecular Markers Useful in Red Clover (Trifolium pratense) Breeding.</title>
        <authorList>
            <person name="Istvanek J."/>
            <person name="Dluhosova J."/>
            <person name="Dluhos P."/>
            <person name="Patkova L."/>
            <person name="Nedelnik J."/>
            <person name="Repkova J."/>
        </authorList>
    </citation>
    <scope>NUCLEOTIDE SEQUENCE [LARGE SCALE GENOMIC DNA]</scope>
    <source>
        <strain evidence="2">cv. Tatra</strain>
        <tissue evidence="1">Young leaves</tissue>
    </source>
</reference>